<dbReference type="RefSeq" id="WP_207365245.1">
    <property type="nucleotide sequence ID" value="NZ_JAFMYV010000006.1"/>
</dbReference>
<dbReference type="Pfam" id="PF17642">
    <property type="entry name" value="TssD"/>
    <property type="match status" value="1"/>
</dbReference>
<name>A0A939GI87_9BACT</name>
<evidence type="ECO:0000313" key="2">
    <source>
        <dbReference type="Proteomes" id="UP000664034"/>
    </source>
</evidence>
<reference evidence="1" key="1">
    <citation type="submission" date="2021-03" db="EMBL/GenBank/DDBJ databases">
        <title>Fibrella sp. HMF5335 genome sequencing and assembly.</title>
        <authorList>
            <person name="Kang H."/>
            <person name="Kim H."/>
            <person name="Bae S."/>
            <person name="Joh K."/>
        </authorList>
    </citation>
    <scope>NUCLEOTIDE SEQUENCE</scope>
    <source>
        <strain evidence="1">HMF5335</strain>
    </source>
</reference>
<dbReference type="AlphaFoldDB" id="A0A939GI87"/>
<organism evidence="1 2">
    <name type="scientific">Fibrella rubiginis</name>
    <dbReference type="NCBI Taxonomy" id="2817060"/>
    <lineage>
        <taxon>Bacteria</taxon>
        <taxon>Pseudomonadati</taxon>
        <taxon>Bacteroidota</taxon>
        <taxon>Cytophagia</taxon>
        <taxon>Cytophagales</taxon>
        <taxon>Spirosomataceae</taxon>
        <taxon>Fibrella</taxon>
    </lineage>
</organism>
<evidence type="ECO:0008006" key="3">
    <source>
        <dbReference type="Google" id="ProtNLM"/>
    </source>
</evidence>
<keyword evidence="2" id="KW-1185">Reference proteome</keyword>
<proteinExistence type="predicted"/>
<protein>
    <recommendedName>
        <fullName evidence="3">Type VI secretion system needle protein Hcp</fullName>
    </recommendedName>
</protein>
<gene>
    <name evidence="1" type="ORF">J2I47_14215</name>
</gene>
<dbReference type="EMBL" id="JAFMYV010000006">
    <property type="protein sequence ID" value="MBO0937709.1"/>
    <property type="molecule type" value="Genomic_DNA"/>
</dbReference>
<dbReference type="Proteomes" id="UP000664034">
    <property type="component" value="Unassembled WGS sequence"/>
</dbReference>
<comment type="caution">
    <text evidence="1">The sequence shown here is derived from an EMBL/GenBank/DDBJ whole genome shotgun (WGS) entry which is preliminary data.</text>
</comment>
<dbReference type="GO" id="GO:0033104">
    <property type="term" value="C:type VI protein secretion system complex"/>
    <property type="evidence" value="ECO:0007669"/>
    <property type="project" value="InterPro"/>
</dbReference>
<dbReference type="InterPro" id="IPR041408">
    <property type="entry name" value="Hcp_Tssd"/>
</dbReference>
<sequence length="137" mass="15532">MAASIESTFHVPGMQPMTLMHCHYEFVQPDDVKGRPKAGVRSGMIRVSLLGSDNGVLCSWGVDPLKALSGHITFKDLEGRTLKTLYFYDTYCVQYREVFMAGGDTAAYTFDLSLTARRINLDNKLHDNNWLDWMPHQ</sequence>
<accession>A0A939GI87</accession>
<evidence type="ECO:0000313" key="1">
    <source>
        <dbReference type="EMBL" id="MBO0937709.1"/>
    </source>
</evidence>